<dbReference type="Proteomes" id="UP000322873">
    <property type="component" value="Unassembled WGS sequence"/>
</dbReference>
<dbReference type="AlphaFoldDB" id="A0A5M9K5I3"/>
<organism evidence="1 2">
    <name type="scientific">Monilinia fructicola</name>
    <name type="common">Brown rot fungus</name>
    <name type="synonym">Ciboria fructicola</name>
    <dbReference type="NCBI Taxonomy" id="38448"/>
    <lineage>
        <taxon>Eukaryota</taxon>
        <taxon>Fungi</taxon>
        <taxon>Dikarya</taxon>
        <taxon>Ascomycota</taxon>
        <taxon>Pezizomycotina</taxon>
        <taxon>Leotiomycetes</taxon>
        <taxon>Helotiales</taxon>
        <taxon>Sclerotiniaceae</taxon>
        <taxon>Monilinia</taxon>
    </lineage>
</organism>
<evidence type="ECO:0000313" key="1">
    <source>
        <dbReference type="EMBL" id="KAA8576087.1"/>
    </source>
</evidence>
<evidence type="ECO:0000313" key="2">
    <source>
        <dbReference type="Proteomes" id="UP000322873"/>
    </source>
</evidence>
<accession>A0A5M9K5I3</accession>
<gene>
    <name evidence="1" type="ORF">EYC84_006249</name>
</gene>
<comment type="caution">
    <text evidence="1">The sequence shown here is derived from an EMBL/GenBank/DDBJ whole genome shotgun (WGS) entry which is preliminary data.</text>
</comment>
<name>A0A5M9K5I3_MONFR</name>
<reference evidence="1 2" key="1">
    <citation type="submission" date="2019-06" db="EMBL/GenBank/DDBJ databases">
        <title>Genome Sequence of the Brown Rot Fungal Pathogen Monilinia fructicola.</title>
        <authorList>
            <person name="De Miccolis Angelini R.M."/>
            <person name="Landi L."/>
            <person name="Abate D."/>
            <person name="Pollastro S."/>
            <person name="Romanazzi G."/>
            <person name="Faretra F."/>
        </authorList>
    </citation>
    <scope>NUCLEOTIDE SEQUENCE [LARGE SCALE GENOMIC DNA]</scope>
    <source>
        <strain evidence="1 2">Mfrc123</strain>
    </source>
</reference>
<protein>
    <submittedName>
        <fullName evidence="1">Uncharacterized protein</fullName>
    </submittedName>
</protein>
<proteinExistence type="predicted"/>
<keyword evidence="2" id="KW-1185">Reference proteome</keyword>
<dbReference type="EMBL" id="VICG01000001">
    <property type="protein sequence ID" value="KAA8576087.1"/>
    <property type="molecule type" value="Genomic_DNA"/>
</dbReference>
<sequence>MKGLQNHLKMAAFLQNPKIRSLYQHTPPLLRGLDPFALPDTELIALKESSIDFQIEIDIRKWSKRRSDIRWDKMMRQRAAFTFDGPEAANVEHQRHKEARMLDIIQIVYLKHVSAALPHFWDAETTDAADGIPQSPAIPTEEEARYAAIHLEMKRLRDRHARTCRRGKNGQTAPASIAERMFPKGWWMCVSSPIGVPVPTPIDVPPSNRCDNSINAAT</sequence>